<feature type="compositionally biased region" description="Basic and acidic residues" evidence="6">
    <location>
        <begin position="645"/>
        <end position="661"/>
    </location>
</feature>
<feature type="compositionally biased region" description="Basic and acidic residues" evidence="6">
    <location>
        <begin position="1947"/>
        <end position="1961"/>
    </location>
</feature>
<dbReference type="Ensembl" id="ENSPLAT00000027935.1">
    <property type="protein sequence ID" value="ENSPLAP00000018442.1"/>
    <property type="gene ID" value="ENSPLAG00000023067.1"/>
</dbReference>
<feature type="compositionally biased region" description="Basic and acidic residues" evidence="6">
    <location>
        <begin position="1365"/>
        <end position="1397"/>
    </location>
</feature>
<feature type="compositionally biased region" description="Basic and acidic residues" evidence="6">
    <location>
        <begin position="998"/>
        <end position="1107"/>
    </location>
</feature>
<feature type="domain" description="Matrin-type" evidence="7">
    <location>
        <begin position="2049"/>
        <end position="2080"/>
    </location>
</feature>
<feature type="compositionally biased region" description="Low complexity" evidence="6">
    <location>
        <begin position="913"/>
        <end position="925"/>
    </location>
</feature>
<dbReference type="InterPro" id="IPR000690">
    <property type="entry name" value="Matrin/U1-C_Znf_C2H2"/>
</dbReference>
<feature type="compositionally biased region" description="Basic and acidic residues" evidence="6">
    <location>
        <begin position="1975"/>
        <end position="1985"/>
    </location>
</feature>
<feature type="compositionally biased region" description="Basic and acidic residues" evidence="6">
    <location>
        <begin position="1596"/>
        <end position="1612"/>
    </location>
</feature>
<name>A0A3B3V0G0_9TELE</name>
<dbReference type="InterPro" id="IPR003604">
    <property type="entry name" value="Matrin/U1-like-C_Znf_C2H2"/>
</dbReference>
<feature type="compositionally biased region" description="Low complexity" evidence="6">
    <location>
        <begin position="748"/>
        <end position="767"/>
    </location>
</feature>
<dbReference type="SUPFAM" id="SSF54928">
    <property type="entry name" value="RNA-binding domain, RBD"/>
    <property type="match status" value="1"/>
</dbReference>
<feature type="compositionally biased region" description="Basic and acidic residues" evidence="6">
    <location>
        <begin position="1880"/>
        <end position="1909"/>
    </location>
</feature>
<feature type="compositionally biased region" description="Basic residues" evidence="6">
    <location>
        <begin position="589"/>
        <end position="606"/>
    </location>
</feature>
<keyword evidence="3" id="KW-0863">Zinc-finger</keyword>
<keyword evidence="4" id="KW-0862">Zinc</keyword>
<organism evidence="8 9">
    <name type="scientific">Poecilia latipinna</name>
    <name type="common">sailfin molly</name>
    <dbReference type="NCBI Taxonomy" id="48699"/>
    <lineage>
        <taxon>Eukaryota</taxon>
        <taxon>Metazoa</taxon>
        <taxon>Chordata</taxon>
        <taxon>Craniata</taxon>
        <taxon>Vertebrata</taxon>
        <taxon>Euteleostomi</taxon>
        <taxon>Actinopterygii</taxon>
        <taxon>Neopterygii</taxon>
        <taxon>Teleostei</taxon>
        <taxon>Neoteleostei</taxon>
        <taxon>Acanthomorphata</taxon>
        <taxon>Ovalentaria</taxon>
        <taxon>Atherinomorphae</taxon>
        <taxon>Cyprinodontiformes</taxon>
        <taxon>Poeciliidae</taxon>
        <taxon>Poeciliinae</taxon>
        <taxon>Poecilia</taxon>
    </lineage>
</organism>
<proteinExistence type="predicted"/>
<dbReference type="SMART" id="SM00451">
    <property type="entry name" value="ZnF_U1"/>
    <property type="match status" value="2"/>
</dbReference>
<dbReference type="InterPro" id="IPR035979">
    <property type="entry name" value="RBD_domain_sf"/>
</dbReference>
<dbReference type="GO" id="GO:0005634">
    <property type="term" value="C:nucleus"/>
    <property type="evidence" value="ECO:0007669"/>
    <property type="project" value="UniProtKB-SubCell"/>
</dbReference>
<dbReference type="GeneTree" id="ENSGT01120000272067"/>
<comment type="subcellular location">
    <subcellularLocation>
        <location evidence="1">Nucleus</location>
    </subcellularLocation>
</comment>
<evidence type="ECO:0000313" key="9">
    <source>
        <dbReference type="Proteomes" id="UP000261500"/>
    </source>
</evidence>
<feature type="compositionally biased region" description="Low complexity" evidence="6">
    <location>
        <begin position="1307"/>
        <end position="1330"/>
    </location>
</feature>
<feature type="compositionally biased region" description="Low complexity" evidence="6">
    <location>
        <begin position="1241"/>
        <end position="1275"/>
    </location>
</feature>
<protein>
    <submittedName>
        <fullName evidence="8">Zinc finger protein 638-like</fullName>
    </submittedName>
</protein>
<evidence type="ECO:0000256" key="4">
    <source>
        <dbReference type="ARBA" id="ARBA00022833"/>
    </source>
</evidence>
<feature type="compositionally biased region" description="Acidic residues" evidence="6">
    <location>
        <begin position="1717"/>
        <end position="1733"/>
    </location>
</feature>
<feature type="compositionally biased region" description="Polar residues" evidence="6">
    <location>
        <begin position="848"/>
        <end position="861"/>
    </location>
</feature>
<feature type="compositionally biased region" description="Basic and acidic residues" evidence="6">
    <location>
        <begin position="1222"/>
        <end position="1240"/>
    </location>
</feature>
<dbReference type="PROSITE" id="PS50171">
    <property type="entry name" value="ZF_MATRIN"/>
    <property type="match status" value="1"/>
</dbReference>
<evidence type="ECO:0000313" key="8">
    <source>
        <dbReference type="Ensembl" id="ENSPLAP00000018442.1"/>
    </source>
</evidence>
<evidence type="ECO:0000256" key="6">
    <source>
        <dbReference type="SAM" id="MobiDB-lite"/>
    </source>
</evidence>
<sequence length="2090" mass="231088">MSHPMYNPFNPGKRMRPQGAYVHPGGQMEMNPRRPPPHPGAGSNSGSSGSTAINCGPSGGPIPSLLSLPINYRPERSTVPVDKDIDQRLDLNISRAREEAMQNSASQNTQFTNVERDTFPSTNTGMQSYLPPPAAQVNIPFTVERDSTSLNWASVEESSKMYPSAPPTFLGSGEGGNQSFVSLGNYDTCMSDKSAPPWESIHSTYTSESATDILQQFGLLREDLHRLTSYPEHQITPDNLPFILRQIRLEKETRAPTSVHSTSYDEAQPMRSMGEMDELITSRGPVLDPDQVTLTVVKQSKVIDYGHSSKSELSSFGQLNKDTDLRQLMPEVPSKNPGPAHQAASETQLSKPPSNLIRGVHPGRPGLVLIGSNVQSHDDNQRKSTRQASKAPDLEMKNKTKGGLKQQLQRHQGPPQPVTKPPPFLQHMHPAPPNPGPSKMDAMTRAGPPKHLPPLALMEDCSAATPRLFPHTCSLCIKQCTNLKDWVSHQNTGLHLGNTTLLRDRYPEWDGRTPDFLSASALDSHPKHATRGHNLQNRRQTSFQKNISRLPAPHRRRGSEDRKEKRDKRFSPARSQSPLHHHGSESRRGGRSSRSRSPHASKHTHRPRSDSYDRQTLSRYRSRSRSYDRLSSPKRREAKRSSPRRSYERRSSPRRSYEKRSSPRRSHERRSSGERSVSGHRRSRSADRLAKRILGKKAVQSLSKQTDLEAMVKTLAPVLLAELVNLKSSAASSSSKTEKTTSSHKSSKATSSRPKSGTSSSTKPAPGRSMTPCMVNFSGVFTSLSHTDMVESLEKFGKVKSLVMYRLTKKARVIFEKAEDAKKLQCLTRCNVKGLPISVDRPLGTTLKKSLQKTAPQKKSGVSSSETTKSHVTVKVKKLASSETKNTTAGKFVSKAKVLVSKAKGIATKKVSKTVSKSSMKAKSTGKTVGGKNQASVVPKSKIAGKRPPADKAKKPVTNSKLVRDGVKSAPNKASQVRKQPNKTVAGKTSTSKPKTTVKAEKRSAKSEEKSAKSEEKSAKSEEKSAKSEEKSAKAEEKSAKAEEKSAKAEEKPMRSEAKFKEKPVKSEEKSVKASSEKQKNTATSVEDRKTKTEAEEKQKLSLRKTDTQQVSQTSAKASAESSTITSVSDPGKNAAELPHVDDNSFKTLTAAMNKNRLTERAATENRNKESKTTPEDAKQKHPPHTKDKTIHSLGEFDELDFYSGDFVTVDEINEDVEDMVVEDRSSSPKPTSRETKDKQSSASRKTSTKSASSSSKSSKGNSSSRSTSSSANKQKSLHESKKSETKTTSARGTKSSSSLSKFGKTPPSSGQKSQSNQSKPPVRSSKPSSAGGSVRSPAAATKSSVKTQSVHKKDAKPTQGAVARSDHHVSAESCSAKKNESINERKKTQAKDKKNGTQETMGNENKQVLNSINEKSDEQKNKDDNQDKRTEIQISGPEQDHLTHQGADNDNGPSDECQEMEVDESTKLQDGALKDQAATADDGEEVPTRMQVSENDEAKEAQSSDGSSDKNQVTSEETNQTPNISGVKQKDDILLSERVCETSKEVGQTSNKDHNGSKDTLKDQKLVVPTDFLSKAEDEPTDEETCKVIDSLDDQPEKTETESERATKDSKIVSGDPKPTGEGESKSKTSKGEKEKLPKQQDKTKPAVQRKDSKIEKEESLEDFEEMVYEVVDSIEDDSVQEPSTTGSCSRRQTPRGNRKDEKTSPPVEEPKKSDDEEEEVFTVLDSVEEESPSEKPVVTRSTRRRENTAKKAEENTKTKEDKTPTRRRCTPVRDSKEKQKTPKKDVPLNESAPTKTSDPGEADATHQELDHVEYDQPTTQKPRRGRPKKDSKTSKKQTEEEKEEPVYQIVDSPEEDQEKNMTIKDPRRPIGEEDDEAGAAREDQPAEKQRSTSKIDHRKEEKRKESMEGATDESVNLPERGGKDASAAATYNREIAEEETQEVVAPKEADEDRREKQGTRDQSVGRLKNLSTSDDKKEEKEENVQTSKSSKRKHDDNTVDKQEKDLTKPEVKRSRSQSPSVPVDFQLPPFNPSNPLGEEFVVPKSGFFCNLCSIFYLNESTAKKIHCSSQKHYDNLQKHYQKLKLKTS</sequence>
<evidence type="ECO:0000256" key="1">
    <source>
        <dbReference type="ARBA" id="ARBA00004123"/>
    </source>
</evidence>
<feature type="compositionally biased region" description="Basic and acidic residues" evidence="6">
    <location>
        <begin position="1995"/>
        <end position="2015"/>
    </location>
</feature>
<feature type="compositionally biased region" description="Basic and acidic residues" evidence="6">
    <location>
        <begin position="1699"/>
        <end position="1716"/>
    </location>
</feature>
<dbReference type="InterPro" id="IPR013087">
    <property type="entry name" value="Znf_C2H2_type"/>
</dbReference>
<feature type="region of interest" description="Disordered" evidence="6">
    <location>
        <begin position="1"/>
        <end position="67"/>
    </location>
</feature>
<feature type="compositionally biased region" description="Basic and acidic residues" evidence="6">
    <location>
        <begin position="1860"/>
        <end position="1873"/>
    </location>
</feature>
<feature type="compositionally biased region" description="Basic and acidic residues" evidence="6">
    <location>
        <begin position="1773"/>
        <end position="1789"/>
    </location>
</feature>
<feature type="compositionally biased region" description="Basic and acidic residues" evidence="6">
    <location>
        <begin position="1830"/>
        <end position="1841"/>
    </location>
</feature>
<feature type="compositionally biased region" description="Polar residues" evidence="6">
    <location>
        <begin position="1287"/>
        <end position="1301"/>
    </location>
</feature>
<feature type="compositionally biased region" description="Basic and acidic residues" evidence="6">
    <location>
        <begin position="1277"/>
        <end position="1286"/>
    </location>
</feature>
<feature type="compositionally biased region" description="Basic and acidic residues" evidence="6">
    <location>
        <begin position="1157"/>
        <end position="1191"/>
    </location>
</feature>
<feature type="compositionally biased region" description="Basic and acidic residues" evidence="6">
    <location>
        <begin position="1805"/>
        <end position="1816"/>
    </location>
</feature>
<dbReference type="Proteomes" id="UP000261500">
    <property type="component" value="Unplaced"/>
</dbReference>
<feature type="compositionally biased region" description="Basic and acidic residues" evidence="6">
    <location>
        <begin position="1620"/>
        <end position="1659"/>
    </location>
</feature>
<feature type="compositionally biased region" description="Polar residues" evidence="6">
    <location>
        <begin position="344"/>
        <end position="353"/>
    </location>
</feature>
<feature type="compositionally biased region" description="Polar residues" evidence="6">
    <location>
        <begin position="1682"/>
        <end position="1697"/>
    </location>
</feature>
<evidence type="ECO:0000256" key="5">
    <source>
        <dbReference type="ARBA" id="ARBA00023242"/>
    </source>
</evidence>
<dbReference type="PROSITE" id="PS00028">
    <property type="entry name" value="ZINC_FINGER_C2H2_1"/>
    <property type="match status" value="1"/>
</dbReference>
<reference evidence="8" key="2">
    <citation type="submission" date="2025-09" db="UniProtKB">
        <authorList>
            <consortium name="Ensembl"/>
        </authorList>
    </citation>
    <scope>IDENTIFICATION</scope>
</reference>
<feature type="region of interest" description="Disordered" evidence="6">
    <location>
        <begin position="520"/>
        <end position="692"/>
    </location>
</feature>
<dbReference type="GO" id="GO:0003676">
    <property type="term" value="F:nucleic acid binding"/>
    <property type="evidence" value="ECO:0007669"/>
    <property type="project" value="InterPro"/>
</dbReference>
<dbReference type="GO" id="GO:0008270">
    <property type="term" value="F:zinc ion binding"/>
    <property type="evidence" value="ECO:0007669"/>
    <property type="project" value="UniProtKB-KW"/>
</dbReference>
<feature type="compositionally biased region" description="Low complexity" evidence="6">
    <location>
        <begin position="862"/>
        <end position="871"/>
    </location>
</feature>
<feature type="compositionally biased region" description="Low complexity" evidence="6">
    <location>
        <begin position="988"/>
        <end position="997"/>
    </location>
</feature>
<reference evidence="8" key="1">
    <citation type="submission" date="2025-08" db="UniProtKB">
        <authorList>
            <consortium name="Ensembl"/>
        </authorList>
    </citation>
    <scope>IDENTIFICATION</scope>
</reference>
<feature type="compositionally biased region" description="Polar residues" evidence="6">
    <location>
        <begin position="1108"/>
        <end position="1129"/>
    </location>
</feature>
<feature type="compositionally biased region" description="Polar residues" evidence="6">
    <location>
        <begin position="1504"/>
        <end position="1527"/>
    </location>
</feature>
<feature type="compositionally biased region" description="Basic residues" evidence="6">
    <location>
        <begin position="632"/>
        <end position="643"/>
    </location>
</feature>
<feature type="compositionally biased region" description="Basic and acidic residues" evidence="6">
    <location>
        <begin position="1415"/>
        <end position="1432"/>
    </location>
</feature>
<evidence type="ECO:0000256" key="2">
    <source>
        <dbReference type="ARBA" id="ARBA00022723"/>
    </source>
</evidence>
<feature type="compositionally biased region" description="Low complexity" evidence="6">
    <location>
        <begin position="40"/>
        <end position="50"/>
    </location>
</feature>
<evidence type="ECO:0000256" key="3">
    <source>
        <dbReference type="ARBA" id="ARBA00022771"/>
    </source>
</evidence>
<keyword evidence="5" id="KW-0539">Nucleus</keyword>
<feature type="compositionally biased region" description="Basic and acidic residues" evidence="6">
    <location>
        <begin position="1552"/>
        <end position="1566"/>
    </location>
</feature>
<feature type="region of interest" description="Disordered" evidence="6">
    <location>
        <begin position="913"/>
        <end position="1193"/>
    </location>
</feature>
<feature type="region of interest" description="Disordered" evidence="6">
    <location>
        <begin position="848"/>
        <end position="880"/>
    </location>
</feature>
<feature type="compositionally biased region" description="Polar residues" evidence="6">
    <location>
        <begin position="533"/>
        <end position="547"/>
    </location>
</feature>
<feature type="compositionally biased region" description="Basic and acidic residues" evidence="6">
    <location>
        <begin position="1746"/>
        <end position="1766"/>
    </location>
</feature>
<feature type="compositionally biased region" description="Acidic residues" evidence="6">
    <location>
        <begin position="1660"/>
        <end position="1681"/>
    </location>
</feature>
<feature type="compositionally biased region" description="Basic and acidic residues" evidence="6">
    <location>
        <begin position="1529"/>
        <end position="1545"/>
    </location>
</feature>
<feature type="region of interest" description="Disordered" evidence="6">
    <location>
        <begin position="1218"/>
        <end position="2032"/>
    </location>
</feature>
<accession>A0A3B3V0G0</accession>
<feature type="region of interest" description="Disordered" evidence="6">
    <location>
        <begin position="329"/>
        <end position="441"/>
    </location>
</feature>
<feature type="compositionally biased region" description="Basic and acidic residues" evidence="6">
    <location>
        <begin position="558"/>
        <end position="570"/>
    </location>
</feature>
<feature type="region of interest" description="Disordered" evidence="6">
    <location>
        <begin position="729"/>
        <end position="770"/>
    </location>
</feature>
<evidence type="ECO:0000259" key="7">
    <source>
        <dbReference type="PROSITE" id="PS50171"/>
    </source>
</evidence>
<feature type="compositionally biased region" description="Polar residues" evidence="6">
    <location>
        <begin position="1398"/>
        <end position="1413"/>
    </location>
</feature>
<feature type="compositionally biased region" description="Pro residues" evidence="6">
    <location>
        <begin position="414"/>
        <end position="436"/>
    </location>
</feature>
<feature type="compositionally biased region" description="Polar residues" evidence="6">
    <location>
        <begin position="972"/>
        <end position="983"/>
    </location>
</feature>
<keyword evidence="9" id="KW-1185">Reference proteome</keyword>
<keyword evidence="2" id="KW-0479">Metal-binding</keyword>